<keyword evidence="2" id="KW-1185">Reference proteome</keyword>
<gene>
    <name evidence="1" type="ORF">HAX54_028675</name>
</gene>
<dbReference type="Proteomes" id="UP000823775">
    <property type="component" value="Unassembled WGS sequence"/>
</dbReference>
<sequence length="282" mass="31714">MSVVTREGGDTSFLIWAWMRMKMHCEVSVGGEKTNIVGGNVHVGENIGDVNVNDQVSQPEFSFVSMPVNDEVVVDGGVPRKNVAHPTTYVVVEVDDTLGRVARVGNESASGVFMEVAVVNESVVDPSFKRCYHREARWPKNIEGLGIDRPGKAQQIPFVGYGLRKFGSAFLSFVNEEMITKMGVAVYFDDDDYLELSYDFEVSSVSKKTWNQDNLIVKATDIMEYMYGYRLFCNTPWSESTICKAIRNAIKPYSVLLPIFLATIEFYSKRDDIVMVDGLHQW</sequence>
<proteinExistence type="predicted"/>
<accession>A0ABS8V6V8</accession>
<name>A0ABS8V6V8_DATST</name>
<protein>
    <submittedName>
        <fullName evidence="1">Uncharacterized protein</fullName>
    </submittedName>
</protein>
<evidence type="ECO:0000313" key="1">
    <source>
        <dbReference type="EMBL" id="MCD9642076.1"/>
    </source>
</evidence>
<evidence type="ECO:0000313" key="2">
    <source>
        <dbReference type="Proteomes" id="UP000823775"/>
    </source>
</evidence>
<dbReference type="EMBL" id="JACEIK010003528">
    <property type="protein sequence ID" value="MCD9642076.1"/>
    <property type="molecule type" value="Genomic_DNA"/>
</dbReference>
<reference evidence="1 2" key="1">
    <citation type="journal article" date="2021" name="BMC Genomics">
        <title>Datura genome reveals duplications of psychoactive alkaloid biosynthetic genes and high mutation rate following tissue culture.</title>
        <authorList>
            <person name="Rajewski A."/>
            <person name="Carter-House D."/>
            <person name="Stajich J."/>
            <person name="Litt A."/>
        </authorList>
    </citation>
    <scope>NUCLEOTIDE SEQUENCE [LARGE SCALE GENOMIC DNA]</scope>
    <source>
        <strain evidence="1">AR-01</strain>
    </source>
</reference>
<comment type="caution">
    <text evidence="1">The sequence shown here is derived from an EMBL/GenBank/DDBJ whole genome shotgun (WGS) entry which is preliminary data.</text>
</comment>
<organism evidence="1 2">
    <name type="scientific">Datura stramonium</name>
    <name type="common">Jimsonweed</name>
    <name type="synonym">Common thornapple</name>
    <dbReference type="NCBI Taxonomy" id="4076"/>
    <lineage>
        <taxon>Eukaryota</taxon>
        <taxon>Viridiplantae</taxon>
        <taxon>Streptophyta</taxon>
        <taxon>Embryophyta</taxon>
        <taxon>Tracheophyta</taxon>
        <taxon>Spermatophyta</taxon>
        <taxon>Magnoliopsida</taxon>
        <taxon>eudicotyledons</taxon>
        <taxon>Gunneridae</taxon>
        <taxon>Pentapetalae</taxon>
        <taxon>asterids</taxon>
        <taxon>lamiids</taxon>
        <taxon>Solanales</taxon>
        <taxon>Solanaceae</taxon>
        <taxon>Solanoideae</taxon>
        <taxon>Datureae</taxon>
        <taxon>Datura</taxon>
    </lineage>
</organism>